<keyword evidence="2" id="KW-0813">Transport</keyword>
<dbReference type="GO" id="GO:0046677">
    <property type="term" value="P:response to antibiotic"/>
    <property type="evidence" value="ECO:0007669"/>
    <property type="project" value="UniProtKB-KW"/>
</dbReference>
<organism evidence="11 12">
    <name type="scientific">Actinomadura rubrisoli</name>
    <dbReference type="NCBI Taxonomy" id="2530368"/>
    <lineage>
        <taxon>Bacteria</taxon>
        <taxon>Bacillati</taxon>
        <taxon>Actinomycetota</taxon>
        <taxon>Actinomycetes</taxon>
        <taxon>Streptosporangiales</taxon>
        <taxon>Thermomonosporaceae</taxon>
        <taxon>Actinomadura</taxon>
    </lineage>
</organism>
<evidence type="ECO:0000256" key="1">
    <source>
        <dbReference type="ARBA" id="ARBA00004413"/>
    </source>
</evidence>
<dbReference type="SMART" id="SM00382">
    <property type="entry name" value="AAA"/>
    <property type="match status" value="1"/>
</dbReference>
<dbReference type="RefSeq" id="WP_131901407.1">
    <property type="nucleotide sequence ID" value="NZ_SMKU01000293.1"/>
</dbReference>
<dbReference type="GO" id="GO:0005524">
    <property type="term" value="F:ATP binding"/>
    <property type="evidence" value="ECO:0007669"/>
    <property type="project" value="UniProtKB-KW"/>
</dbReference>
<evidence type="ECO:0000256" key="5">
    <source>
        <dbReference type="ARBA" id="ARBA00022840"/>
    </source>
</evidence>
<evidence type="ECO:0000256" key="2">
    <source>
        <dbReference type="ARBA" id="ARBA00022448"/>
    </source>
</evidence>
<dbReference type="PANTHER" id="PTHR42711:SF19">
    <property type="entry name" value="DOXORUBICIN RESISTANCE ATP-BINDING PROTEIN DRRA"/>
    <property type="match status" value="1"/>
</dbReference>
<dbReference type="SUPFAM" id="SSF52540">
    <property type="entry name" value="P-loop containing nucleoside triphosphate hydrolases"/>
    <property type="match status" value="1"/>
</dbReference>
<dbReference type="Proteomes" id="UP000294513">
    <property type="component" value="Unassembled WGS sequence"/>
</dbReference>
<evidence type="ECO:0000256" key="4">
    <source>
        <dbReference type="ARBA" id="ARBA00022741"/>
    </source>
</evidence>
<comment type="subcellular location">
    <subcellularLocation>
        <location evidence="1">Cell membrane</location>
        <topology evidence="1">Peripheral membrane protein</topology>
        <orientation evidence="1">Cytoplasmic side</orientation>
    </subcellularLocation>
</comment>
<dbReference type="InterPro" id="IPR027417">
    <property type="entry name" value="P-loop_NTPase"/>
</dbReference>
<dbReference type="PANTHER" id="PTHR42711">
    <property type="entry name" value="ABC TRANSPORTER ATP-BINDING PROTEIN"/>
    <property type="match status" value="1"/>
</dbReference>
<protein>
    <submittedName>
        <fullName evidence="11">ATP-binding cassette domain-containing protein</fullName>
    </submittedName>
</protein>
<keyword evidence="7" id="KW-0472">Membrane</keyword>
<dbReference type="PROSITE" id="PS50893">
    <property type="entry name" value="ABC_TRANSPORTER_2"/>
    <property type="match status" value="1"/>
</dbReference>
<keyword evidence="12" id="KW-1185">Reference proteome</keyword>
<reference evidence="11 12" key="1">
    <citation type="submission" date="2019-03" db="EMBL/GenBank/DDBJ databases">
        <title>Draft genome sequences of novel Actinobacteria.</title>
        <authorList>
            <person name="Sahin N."/>
            <person name="Ay H."/>
            <person name="Saygin H."/>
        </authorList>
    </citation>
    <scope>NUCLEOTIDE SEQUENCE [LARGE SCALE GENOMIC DNA]</scope>
    <source>
        <strain evidence="11 12">H3C3</strain>
    </source>
</reference>
<evidence type="ECO:0000313" key="11">
    <source>
        <dbReference type="EMBL" id="TDD71172.1"/>
    </source>
</evidence>
<dbReference type="FunFam" id="3.40.50.300:FF:000589">
    <property type="entry name" value="ABC transporter, ATP-binding subunit"/>
    <property type="match status" value="1"/>
</dbReference>
<sequence length="318" mass="33325">MSEPLFAVLAEGLRKRYGATEALAGLDLRVPAGTVHGLLGPNGAGKTTAVRVLTTLARPDGGRASVAGHDVVRGAARVRTRVGLVGQHAAVDEVLSGRQNLVMFGRLYHLGARAARRRAEELLERFGLAEAAGRPAAQYSGGMRRRLDLAAGMILAPPVLFLDEPTTGLDPRSRIEVWDEVRSLVDGGTTVVLTTQYLEEADRLADGISVIDHGRVVAEGTPDQLKSRIGADRVEVVLRDPGGLADAAAIVARAAGAEADVDAEALRVGAPVADRAAALTEAVRALDAAGIAVADIGLRRPTLDEVFLRLTEDTEVPA</sequence>
<dbReference type="EMBL" id="SMKU01000293">
    <property type="protein sequence ID" value="TDD71172.1"/>
    <property type="molecule type" value="Genomic_DNA"/>
</dbReference>
<dbReference type="GO" id="GO:0016887">
    <property type="term" value="F:ATP hydrolysis activity"/>
    <property type="evidence" value="ECO:0007669"/>
    <property type="project" value="InterPro"/>
</dbReference>
<name>A0A4R5ALY2_9ACTN</name>
<dbReference type="OrthoDB" id="9804819at2"/>
<evidence type="ECO:0000256" key="6">
    <source>
        <dbReference type="ARBA" id="ARBA00022967"/>
    </source>
</evidence>
<dbReference type="InterPro" id="IPR003439">
    <property type="entry name" value="ABC_transporter-like_ATP-bd"/>
</dbReference>
<feature type="domain" description="ABC transporter" evidence="10">
    <location>
        <begin position="8"/>
        <end position="238"/>
    </location>
</feature>
<dbReference type="GO" id="GO:0005886">
    <property type="term" value="C:plasma membrane"/>
    <property type="evidence" value="ECO:0007669"/>
    <property type="project" value="UniProtKB-SubCell"/>
</dbReference>
<dbReference type="NCBIfam" id="TIGR01188">
    <property type="entry name" value="drrA"/>
    <property type="match status" value="1"/>
</dbReference>
<evidence type="ECO:0000256" key="8">
    <source>
        <dbReference type="ARBA" id="ARBA00023251"/>
    </source>
</evidence>
<proteinExistence type="inferred from homology"/>
<evidence type="ECO:0000313" key="12">
    <source>
        <dbReference type="Proteomes" id="UP000294513"/>
    </source>
</evidence>
<accession>A0A4R5ALY2</accession>
<dbReference type="Pfam" id="PF00005">
    <property type="entry name" value="ABC_tran"/>
    <property type="match status" value="1"/>
</dbReference>
<dbReference type="AlphaFoldDB" id="A0A4R5ALY2"/>
<keyword evidence="6" id="KW-1278">Translocase</keyword>
<keyword evidence="4" id="KW-0547">Nucleotide-binding</keyword>
<dbReference type="PROSITE" id="PS00211">
    <property type="entry name" value="ABC_TRANSPORTER_1"/>
    <property type="match status" value="1"/>
</dbReference>
<dbReference type="InterPro" id="IPR017871">
    <property type="entry name" value="ABC_transporter-like_CS"/>
</dbReference>
<comment type="caution">
    <text evidence="11">The sequence shown here is derived from an EMBL/GenBank/DDBJ whole genome shotgun (WGS) entry which is preliminary data.</text>
</comment>
<dbReference type="GO" id="GO:1900753">
    <property type="term" value="P:doxorubicin transport"/>
    <property type="evidence" value="ECO:0007669"/>
    <property type="project" value="InterPro"/>
</dbReference>
<dbReference type="Gene3D" id="3.40.50.300">
    <property type="entry name" value="P-loop containing nucleotide triphosphate hydrolases"/>
    <property type="match status" value="1"/>
</dbReference>
<evidence type="ECO:0000256" key="3">
    <source>
        <dbReference type="ARBA" id="ARBA00022475"/>
    </source>
</evidence>
<comment type="similarity">
    <text evidence="9">Belongs to the ABC transporter superfamily. Drug exporter-1 (DrugE1) (TC 3.A.1.105) family.</text>
</comment>
<keyword evidence="8" id="KW-0046">Antibiotic resistance</keyword>
<keyword evidence="3" id="KW-1003">Cell membrane</keyword>
<evidence type="ECO:0000256" key="9">
    <source>
        <dbReference type="ARBA" id="ARBA00049985"/>
    </source>
</evidence>
<gene>
    <name evidence="11" type="ORF">E1298_36060</name>
</gene>
<keyword evidence="5 11" id="KW-0067">ATP-binding</keyword>
<dbReference type="InterPro" id="IPR050763">
    <property type="entry name" value="ABC_transporter_ATP-binding"/>
</dbReference>
<dbReference type="GO" id="GO:0043215">
    <property type="term" value="P:daunorubicin transport"/>
    <property type="evidence" value="ECO:0007669"/>
    <property type="project" value="InterPro"/>
</dbReference>
<evidence type="ECO:0000259" key="10">
    <source>
        <dbReference type="PROSITE" id="PS50893"/>
    </source>
</evidence>
<evidence type="ECO:0000256" key="7">
    <source>
        <dbReference type="ARBA" id="ARBA00023136"/>
    </source>
</evidence>
<dbReference type="InterPro" id="IPR005894">
    <property type="entry name" value="DrrA"/>
</dbReference>
<dbReference type="InterPro" id="IPR003593">
    <property type="entry name" value="AAA+_ATPase"/>
</dbReference>